<dbReference type="EMBL" id="JAGTXO010000041">
    <property type="protein sequence ID" value="KAG8459421.1"/>
    <property type="molecule type" value="Genomic_DNA"/>
</dbReference>
<evidence type="ECO:0000313" key="3">
    <source>
        <dbReference type="Proteomes" id="UP000751190"/>
    </source>
</evidence>
<accession>A0A8J5X6H4</accession>
<dbReference type="Gene3D" id="1.10.287.110">
    <property type="entry name" value="DnaJ domain"/>
    <property type="match status" value="1"/>
</dbReference>
<dbReference type="Pfam" id="PF00226">
    <property type="entry name" value="DnaJ"/>
    <property type="match status" value="1"/>
</dbReference>
<organism evidence="2 3">
    <name type="scientific">Diacronema lutheri</name>
    <name type="common">Unicellular marine alga</name>
    <name type="synonym">Monochrysis lutheri</name>
    <dbReference type="NCBI Taxonomy" id="2081491"/>
    <lineage>
        <taxon>Eukaryota</taxon>
        <taxon>Haptista</taxon>
        <taxon>Haptophyta</taxon>
        <taxon>Pavlovophyceae</taxon>
        <taxon>Pavlovales</taxon>
        <taxon>Pavlovaceae</taxon>
        <taxon>Diacronema</taxon>
    </lineage>
</organism>
<dbReference type="SMART" id="SM00271">
    <property type="entry name" value="DnaJ"/>
    <property type="match status" value="1"/>
</dbReference>
<sequence length="151" mass="17412">MLSLATRARHCVLSPVAHAPYRALSSWRQPLHALLGVELSASHADVRRAYLAHAMRVHPDKVAPNDYKRAHEQFAALQAAWDRYEHERPRNFRRRRKVGDDEDPTRQLYGVGCSWTDNEAERLERISVQEQAAHGLSFRPTLTPRADRIKE</sequence>
<name>A0A8J5X6H4_DIALT</name>
<dbReference type="SUPFAM" id="SSF46565">
    <property type="entry name" value="Chaperone J-domain"/>
    <property type="match status" value="1"/>
</dbReference>
<dbReference type="InterPro" id="IPR036869">
    <property type="entry name" value="J_dom_sf"/>
</dbReference>
<protein>
    <recommendedName>
        <fullName evidence="1">J domain-containing protein</fullName>
    </recommendedName>
</protein>
<evidence type="ECO:0000259" key="1">
    <source>
        <dbReference type="PROSITE" id="PS50076"/>
    </source>
</evidence>
<comment type="caution">
    <text evidence="2">The sequence shown here is derived from an EMBL/GenBank/DDBJ whole genome shotgun (WGS) entry which is preliminary data.</text>
</comment>
<dbReference type="PROSITE" id="PS50076">
    <property type="entry name" value="DNAJ_2"/>
    <property type="match status" value="1"/>
</dbReference>
<dbReference type="PRINTS" id="PR00625">
    <property type="entry name" value="JDOMAIN"/>
</dbReference>
<dbReference type="AlphaFoldDB" id="A0A8J5X6H4"/>
<feature type="domain" description="J" evidence="1">
    <location>
        <begin position="30"/>
        <end position="103"/>
    </location>
</feature>
<evidence type="ECO:0000313" key="2">
    <source>
        <dbReference type="EMBL" id="KAG8459421.1"/>
    </source>
</evidence>
<dbReference type="Proteomes" id="UP000751190">
    <property type="component" value="Unassembled WGS sequence"/>
</dbReference>
<dbReference type="InterPro" id="IPR001623">
    <property type="entry name" value="DnaJ_domain"/>
</dbReference>
<dbReference type="CDD" id="cd06257">
    <property type="entry name" value="DnaJ"/>
    <property type="match status" value="1"/>
</dbReference>
<keyword evidence="3" id="KW-1185">Reference proteome</keyword>
<gene>
    <name evidence="2" type="ORF">KFE25_013057</name>
</gene>
<dbReference type="OrthoDB" id="45334at2759"/>
<reference evidence="2" key="1">
    <citation type="submission" date="2021-05" db="EMBL/GenBank/DDBJ databases">
        <title>The genome of the haptophyte Pavlova lutheri (Diacronema luteri, Pavlovales) - a model for lipid biosynthesis in eukaryotic algae.</title>
        <authorList>
            <person name="Hulatt C.J."/>
            <person name="Posewitz M.C."/>
        </authorList>
    </citation>
    <scope>NUCLEOTIDE SEQUENCE</scope>
    <source>
        <strain evidence="2">NIVA-4/92</strain>
    </source>
</reference>
<proteinExistence type="predicted"/>